<dbReference type="EMBL" id="CAMGYJ010000008">
    <property type="protein sequence ID" value="CAI0458009.1"/>
    <property type="molecule type" value="Genomic_DNA"/>
</dbReference>
<evidence type="ECO:0000313" key="2">
    <source>
        <dbReference type="EMBL" id="CAI0458009.1"/>
    </source>
</evidence>
<sequence length="93" mass="10817">MRRLSERVRRRREAAEDPQLRPRVPHRLHRRLATEQRQLPALPDQHYLLHGGRSWAAAFPGRPGFWVIFSAGSEPNSVPGKDRHRRGRGLRGD</sequence>
<feature type="region of interest" description="Disordered" evidence="1">
    <location>
        <begin position="1"/>
        <end position="24"/>
    </location>
</feature>
<name>A0AAV0NHA9_9ROSI</name>
<reference evidence="2" key="1">
    <citation type="submission" date="2022-08" db="EMBL/GenBank/DDBJ databases">
        <authorList>
            <person name="Gutierrez-Valencia J."/>
        </authorList>
    </citation>
    <scope>NUCLEOTIDE SEQUENCE</scope>
</reference>
<organism evidence="2 3">
    <name type="scientific">Linum tenue</name>
    <dbReference type="NCBI Taxonomy" id="586396"/>
    <lineage>
        <taxon>Eukaryota</taxon>
        <taxon>Viridiplantae</taxon>
        <taxon>Streptophyta</taxon>
        <taxon>Embryophyta</taxon>
        <taxon>Tracheophyta</taxon>
        <taxon>Spermatophyta</taxon>
        <taxon>Magnoliopsida</taxon>
        <taxon>eudicotyledons</taxon>
        <taxon>Gunneridae</taxon>
        <taxon>Pentapetalae</taxon>
        <taxon>rosids</taxon>
        <taxon>fabids</taxon>
        <taxon>Malpighiales</taxon>
        <taxon>Linaceae</taxon>
        <taxon>Linum</taxon>
    </lineage>
</organism>
<feature type="region of interest" description="Disordered" evidence="1">
    <location>
        <begin position="71"/>
        <end position="93"/>
    </location>
</feature>
<gene>
    <name evidence="2" type="ORF">LITE_LOCUS33346</name>
</gene>
<proteinExistence type="predicted"/>
<dbReference type="Proteomes" id="UP001154282">
    <property type="component" value="Unassembled WGS sequence"/>
</dbReference>
<dbReference type="AlphaFoldDB" id="A0AAV0NHA9"/>
<keyword evidence="3" id="KW-1185">Reference proteome</keyword>
<accession>A0AAV0NHA9</accession>
<protein>
    <submittedName>
        <fullName evidence="2">Uncharacterized protein</fullName>
    </submittedName>
</protein>
<evidence type="ECO:0000256" key="1">
    <source>
        <dbReference type="SAM" id="MobiDB-lite"/>
    </source>
</evidence>
<feature type="compositionally biased region" description="Basic and acidic residues" evidence="1">
    <location>
        <begin position="1"/>
        <end position="20"/>
    </location>
</feature>
<comment type="caution">
    <text evidence="2">The sequence shown here is derived from an EMBL/GenBank/DDBJ whole genome shotgun (WGS) entry which is preliminary data.</text>
</comment>
<feature type="compositionally biased region" description="Basic residues" evidence="1">
    <location>
        <begin position="82"/>
        <end position="93"/>
    </location>
</feature>
<evidence type="ECO:0000313" key="3">
    <source>
        <dbReference type="Proteomes" id="UP001154282"/>
    </source>
</evidence>